<accession>A0A0E9V9S2</accession>
<evidence type="ECO:0000256" key="1">
    <source>
        <dbReference type="SAM" id="Phobius"/>
    </source>
</evidence>
<sequence length="46" mass="5448">MRTFVERWRSNFTFSLSIFKSLVFFVKLVFPFHCKTVLVMRADSGA</sequence>
<dbReference type="AlphaFoldDB" id="A0A0E9V9S2"/>
<keyword evidence="1" id="KW-0472">Membrane</keyword>
<proteinExistence type="predicted"/>
<keyword evidence="1" id="KW-0812">Transmembrane</keyword>
<evidence type="ECO:0000313" key="2">
    <source>
        <dbReference type="EMBL" id="JAH74787.1"/>
    </source>
</evidence>
<name>A0A0E9V9S2_ANGAN</name>
<protein>
    <submittedName>
        <fullName evidence="2">Uncharacterized protein</fullName>
    </submittedName>
</protein>
<reference evidence="2" key="1">
    <citation type="submission" date="2014-11" db="EMBL/GenBank/DDBJ databases">
        <authorList>
            <person name="Amaro Gonzalez C."/>
        </authorList>
    </citation>
    <scope>NUCLEOTIDE SEQUENCE</scope>
</reference>
<keyword evidence="1" id="KW-1133">Transmembrane helix</keyword>
<feature type="transmembrane region" description="Helical" evidence="1">
    <location>
        <begin position="12"/>
        <end position="30"/>
    </location>
</feature>
<reference evidence="2" key="2">
    <citation type="journal article" date="2015" name="Fish Shellfish Immunol.">
        <title>Early steps in the European eel (Anguilla anguilla)-Vibrio vulnificus interaction in the gills: Role of the RtxA13 toxin.</title>
        <authorList>
            <person name="Callol A."/>
            <person name="Pajuelo D."/>
            <person name="Ebbesson L."/>
            <person name="Teles M."/>
            <person name="MacKenzie S."/>
            <person name="Amaro C."/>
        </authorList>
    </citation>
    <scope>NUCLEOTIDE SEQUENCE</scope>
</reference>
<organism evidence="2">
    <name type="scientific">Anguilla anguilla</name>
    <name type="common">European freshwater eel</name>
    <name type="synonym">Muraena anguilla</name>
    <dbReference type="NCBI Taxonomy" id="7936"/>
    <lineage>
        <taxon>Eukaryota</taxon>
        <taxon>Metazoa</taxon>
        <taxon>Chordata</taxon>
        <taxon>Craniata</taxon>
        <taxon>Vertebrata</taxon>
        <taxon>Euteleostomi</taxon>
        <taxon>Actinopterygii</taxon>
        <taxon>Neopterygii</taxon>
        <taxon>Teleostei</taxon>
        <taxon>Anguilliformes</taxon>
        <taxon>Anguillidae</taxon>
        <taxon>Anguilla</taxon>
    </lineage>
</organism>
<dbReference type="EMBL" id="GBXM01033790">
    <property type="protein sequence ID" value="JAH74787.1"/>
    <property type="molecule type" value="Transcribed_RNA"/>
</dbReference>